<evidence type="ECO:0000313" key="2">
    <source>
        <dbReference type="Proteomes" id="UP000600307"/>
    </source>
</evidence>
<dbReference type="SUPFAM" id="SSF51306">
    <property type="entry name" value="LexA/Signal peptidase"/>
    <property type="match status" value="1"/>
</dbReference>
<evidence type="ECO:0008006" key="3">
    <source>
        <dbReference type="Google" id="ProtNLM"/>
    </source>
</evidence>
<gene>
    <name evidence="1" type="ORF">IV431_03320</name>
</gene>
<dbReference type="RefSeq" id="WP_195816766.1">
    <property type="nucleotide sequence ID" value="NZ_JADOBH010000001.1"/>
</dbReference>
<dbReference type="Proteomes" id="UP000600307">
    <property type="component" value="Unassembled WGS sequence"/>
</dbReference>
<evidence type="ECO:0000313" key="1">
    <source>
        <dbReference type="EMBL" id="MBF7954585.1"/>
    </source>
</evidence>
<proteinExistence type="predicted"/>
<sequence>MGFPSPAGDYVESRIDLNKVCNCTGPASRLYIAERYHGKHINSGTMLLIDPAIKPVDGNLLLARINGDLDVWRLVTIQRRGLESLADKDVFIEFGEAFTDDELLVEGVITHIIYDARNDVFDDTPCI</sequence>
<dbReference type="Gene3D" id="2.10.109.10">
    <property type="entry name" value="Umud Fragment, subunit A"/>
    <property type="match status" value="1"/>
</dbReference>
<accession>A0ABS0DLU1</accession>
<dbReference type="InterPro" id="IPR036286">
    <property type="entry name" value="LexA/Signal_pep-like_sf"/>
</dbReference>
<name>A0ABS0DLU1_9GAMM</name>
<comment type="caution">
    <text evidence="1">The sequence shown here is derived from an EMBL/GenBank/DDBJ whole genome shotgun (WGS) entry which is preliminary data.</text>
</comment>
<reference evidence="1 2" key="1">
    <citation type="submission" date="2020-11" db="EMBL/GenBank/DDBJ databases">
        <title>Taxonomic investigation of Rahnella spp.</title>
        <authorList>
            <person name="Lee S.D."/>
        </authorList>
    </citation>
    <scope>NUCLEOTIDE SEQUENCE [LARGE SCALE GENOMIC DNA]</scope>
    <source>
        <strain evidence="1 2">SAP-10</strain>
    </source>
</reference>
<protein>
    <recommendedName>
        <fullName evidence="3">DNA polymerase V</fullName>
    </recommendedName>
</protein>
<dbReference type="EMBL" id="JADOBH010000001">
    <property type="protein sequence ID" value="MBF7954585.1"/>
    <property type="molecule type" value="Genomic_DNA"/>
</dbReference>
<keyword evidence="2" id="KW-1185">Reference proteome</keyword>
<organism evidence="1 2">
    <name type="scientific">Rahnella victoriana</name>
    <dbReference type="NCBI Taxonomy" id="1510570"/>
    <lineage>
        <taxon>Bacteria</taxon>
        <taxon>Pseudomonadati</taxon>
        <taxon>Pseudomonadota</taxon>
        <taxon>Gammaproteobacteria</taxon>
        <taxon>Enterobacterales</taxon>
        <taxon>Yersiniaceae</taxon>
        <taxon>Rahnella</taxon>
    </lineage>
</organism>